<organism evidence="8 9">
    <name type="scientific">Sulfurospirillum tamanense</name>
    <dbReference type="NCBI Taxonomy" id="2813362"/>
    <lineage>
        <taxon>Bacteria</taxon>
        <taxon>Pseudomonadati</taxon>
        <taxon>Campylobacterota</taxon>
        <taxon>Epsilonproteobacteria</taxon>
        <taxon>Campylobacterales</taxon>
        <taxon>Sulfurospirillaceae</taxon>
        <taxon>Sulfurospirillum</taxon>
    </lineage>
</organism>
<dbReference type="EMBL" id="JAFHKK010000009">
    <property type="protein sequence ID" value="MBN2964265.1"/>
    <property type="molecule type" value="Genomic_DNA"/>
</dbReference>
<evidence type="ECO:0000256" key="3">
    <source>
        <dbReference type="ARBA" id="ARBA00022692"/>
    </source>
</evidence>
<feature type="transmembrane region" description="Helical" evidence="6">
    <location>
        <begin position="27"/>
        <end position="45"/>
    </location>
</feature>
<dbReference type="Pfam" id="PF13244">
    <property type="entry name" value="MbhD"/>
    <property type="match status" value="1"/>
</dbReference>
<evidence type="ECO:0000256" key="2">
    <source>
        <dbReference type="ARBA" id="ARBA00022475"/>
    </source>
</evidence>
<sequence length="81" mass="8657">MLIDILLGFALLSCALRLVFIRDTFNAILLFILFGIILALVWGRLGAFDVALAEAAIGSGISGALLLDALAHLRHNPKDTP</sequence>
<keyword evidence="4 6" id="KW-1133">Transmembrane helix</keyword>
<accession>A0ABS2WRN8</accession>
<evidence type="ECO:0000259" key="7">
    <source>
        <dbReference type="Pfam" id="PF13244"/>
    </source>
</evidence>
<protein>
    <submittedName>
        <fullName evidence="8">DUF4040 domain-containing protein</fullName>
    </submittedName>
</protein>
<comment type="subcellular location">
    <subcellularLocation>
        <location evidence="1">Cell membrane</location>
        <topology evidence="1">Multi-pass membrane protein</topology>
    </subcellularLocation>
</comment>
<name>A0ABS2WRN8_9BACT</name>
<dbReference type="InterPro" id="IPR025383">
    <property type="entry name" value="MrpA_C/MbhD"/>
</dbReference>
<keyword evidence="2" id="KW-1003">Cell membrane</keyword>
<evidence type="ECO:0000256" key="6">
    <source>
        <dbReference type="SAM" id="Phobius"/>
    </source>
</evidence>
<dbReference type="RefSeq" id="WP_205458814.1">
    <property type="nucleotide sequence ID" value="NZ_JAFHKK010000009.1"/>
</dbReference>
<keyword evidence="5 6" id="KW-0472">Membrane</keyword>
<reference evidence="9" key="1">
    <citation type="submission" date="2021-02" db="EMBL/GenBank/DDBJ databases">
        <title>Sulfurospirillum tamanensis sp. nov.</title>
        <authorList>
            <person name="Merkel A.Y."/>
        </authorList>
    </citation>
    <scope>NUCLEOTIDE SEQUENCE [LARGE SCALE GENOMIC DNA]</scope>
    <source>
        <strain evidence="9">T05b</strain>
    </source>
</reference>
<gene>
    <name evidence="8" type="ORF">JWV37_05705</name>
</gene>
<reference evidence="8 9" key="2">
    <citation type="submission" date="2021-02" db="EMBL/GenBank/DDBJ databases">
        <title>Sulfurospirillum tamanensis sp. nov.</title>
        <authorList>
            <person name="Frolova A."/>
            <person name="Merkel A."/>
            <person name="Slobodkin A."/>
        </authorList>
    </citation>
    <scope>NUCLEOTIDE SEQUENCE [LARGE SCALE GENOMIC DNA]</scope>
    <source>
        <strain evidence="8 9">T05b</strain>
    </source>
</reference>
<comment type="caution">
    <text evidence="8">The sequence shown here is derived from an EMBL/GenBank/DDBJ whole genome shotgun (WGS) entry which is preliminary data.</text>
</comment>
<evidence type="ECO:0000256" key="4">
    <source>
        <dbReference type="ARBA" id="ARBA00022989"/>
    </source>
</evidence>
<evidence type="ECO:0000256" key="1">
    <source>
        <dbReference type="ARBA" id="ARBA00004651"/>
    </source>
</evidence>
<evidence type="ECO:0000313" key="8">
    <source>
        <dbReference type="EMBL" id="MBN2964265.1"/>
    </source>
</evidence>
<evidence type="ECO:0000313" key="9">
    <source>
        <dbReference type="Proteomes" id="UP000703590"/>
    </source>
</evidence>
<dbReference type="Proteomes" id="UP000703590">
    <property type="component" value="Unassembled WGS sequence"/>
</dbReference>
<reference evidence="8 9" key="3">
    <citation type="submission" date="2021-02" db="EMBL/GenBank/DDBJ databases">
        <authorList>
            <person name="Merkel A.Y."/>
        </authorList>
    </citation>
    <scope>NUCLEOTIDE SEQUENCE [LARGE SCALE GENOMIC DNA]</scope>
    <source>
        <strain evidence="8 9">T05b</strain>
    </source>
</reference>
<evidence type="ECO:0000256" key="5">
    <source>
        <dbReference type="ARBA" id="ARBA00023136"/>
    </source>
</evidence>
<keyword evidence="9" id="KW-1185">Reference proteome</keyword>
<feature type="domain" description="MrpA C-terminal/MbhD" evidence="7">
    <location>
        <begin position="11"/>
        <end position="74"/>
    </location>
</feature>
<proteinExistence type="predicted"/>
<feature type="transmembrane region" description="Helical" evidence="6">
    <location>
        <begin position="52"/>
        <end position="73"/>
    </location>
</feature>
<keyword evidence="3 6" id="KW-0812">Transmembrane</keyword>